<protein>
    <submittedName>
        <fullName evidence="12">Variant surface glycoprotein 755</fullName>
    </submittedName>
</protein>
<keyword evidence="7" id="KW-0325">Glycoprotein</keyword>
<evidence type="ECO:0000256" key="8">
    <source>
        <dbReference type="ARBA" id="ARBA00023288"/>
    </source>
</evidence>
<evidence type="ECO:0000256" key="5">
    <source>
        <dbReference type="ARBA" id="ARBA00022729"/>
    </source>
</evidence>
<name>M4TAH9_9TRYP</name>
<evidence type="ECO:0000259" key="11">
    <source>
        <dbReference type="Pfam" id="PF13206"/>
    </source>
</evidence>
<evidence type="ECO:0000256" key="2">
    <source>
        <dbReference type="ARBA" id="ARBA00004609"/>
    </source>
</evidence>
<evidence type="ECO:0000256" key="10">
    <source>
        <dbReference type="SAM" id="SignalP"/>
    </source>
</evidence>
<evidence type="ECO:0000256" key="4">
    <source>
        <dbReference type="ARBA" id="ARBA00022622"/>
    </source>
</evidence>
<keyword evidence="6" id="KW-0472">Membrane</keyword>
<dbReference type="Pfam" id="PF13206">
    <property type="entry name" value="VSG_B"/>
    <property type="match status" value="1"/>
</dbReference>
<keyword evidence="8" id="KW-0449">Lipoprotein</keyword>
<sequence length="483" mass="51859">MLGHVLSIVLIAALRLADGAADDNAAVHQFMCRLTALAATPVEPPAIETNTDWVMTTLEQLNASTTDTKWQAMFDTSEANAKGEQFPEIRPAVQHKKEWKEAWPLWWRSFQAARAAKINSDENKDYKRISDKQQLAALHSLVETLAAEAATVNTKYLAAKTKATVTEKETAQNALTAALYGGDGTQSTVARPATIAAGSTYTAVCGKAAKGKSLIRDFFCLCNAAVASQKVCTDAYSGADWGGSVTATNLEWTALKRTCPATEAEQATPELIQEFLAAFTATLTQKSSGSELYVRLGKSEDHTCDGTSNKVCVDYSEHFKKNSGKGIQAIAWFKKLQEAATALRRMYSAAQLAEAYATQLMAYKANADAAYEAAIAGKLVRAAEAANQASKDKTTVSPAADSNCAQYRANKTCTENDCKWDSTKETTGKYCKPKDGEGQTNTAVGTGEAPNAEGKKCSEKKLGPTAKMVANEMEKSSKITVLE</sequence>
<evidence type="ECO:0000256" key="9">
    <source>
        <dbReference type="SAM" id="MobiDB-lite"/>
    </source>
</evidence>
<evidence type="ECO:0000256" key="1">
    <source>
        <dbReference type="ARBA" id="ARBA00002523"/>
    </source>
</evidence>
<organism evidence="12">
    <name type="scientific">Trypanosoma brucei</name>
    <dbReference type="NCBI Taxonomy" id="5691"/>
    <lineage>
        <taxon>Eukaryota</taxon>
        <taxon>Discoba</taxon>
        <taxon>Euglenozoa</taxon>
        <taxon>Kinetoplastea</taxon>
        <taxon>Metakinetoplastina</taxon>
        <taxon>Trypanosomatida</taxon>
        <taxon>Trypanosomatidae</taxon>
        <taxon>Trypanosoma</taxon>
    </lineage>
</organism>
<feature type="chain" id="PRO_5004058993" evidence="10">
    <location>
        <begin position="22"/>
        <end position="483"/>
    </location>
</feature>
<feature type="signal peptide" evidence="10">
    <location>
        <begin position="1"/>
        <end position="21"/>
    </location>
</feature>
<keyword evidence="4" id="KW-0336">GPI-anchor</keyword>
<evidence type="ECO:0000256" key="7">
    <source>
        <dbReference type="ARBA" id="ARBA00023180"/>
    </source>
</evidence>
<keyword evidence="3" id="KW-1003">Cell membrane</keyword>
<dbReference type="VEuPathDB" id="TriTrypDB:Tb11.0230"/>
<evidence type="ECO:0000256" key="6">
    <source>
        <dbReference type="ARBA" id="ARBA00023136"/>
    </source>
</evidence>
<keyword evidence="5 10" id="KW-0732">Signal</keyword>
<feature type="domain" description="Trypanosome variant surface glycoprotein B-type N-terminal" evidence="11">
    <location>
        <begin position="9"/>
        <end position="360"/>
    </location>
</feature>
<reference evidence="12" key="2">
    <citation type="journal article" date="2014" name="Mol. Biochem. Parasitol.">
        <title>Capturing the variant surface glycoprotein repertoire (the VSGnome) of Trypanosoma brucei Lister 427.</title>
        <authorList>
            <person name="Cross G.A."/>
            <person name="Kim H.S."/>
            <person name="Wickstead B."/>
        </authorList>
    </citation>
    <scope>NUCLEOTIDE SEQUENCE</scope>
    <source>
        <strain evidence="12">Lister 427</strain>
    </source>
</reference>
<dbReference type="GO" id="GO:0005886">
    <property type="term" value="C:plasma membrane"/>
    <property type="evidence" value="ECO:0007669"/>
    <property type="project" value="UniProtKB-SubCell"/>
</dbReference>
<dbReference type="VEuPathDB" id="TriTrypDB:Tb1125.11.19130"/>
<feature type="region of interest" description="Disordered" evidence="9">
    <location>
        <begin position="424"/>
        <end position="460"/>
    </location>
</feature>
<evidence type="ECO:0000313" key="12">
    <source>
        <dbReference type="EMBL" id="AGH59925.1"/>
    </source>
</evidence>
<dbReference type="EMBL" id="KC612494">
    <property type="protein sequence ID" value="AGH59925.1"/>
    <property type="molecule type" value="Genomic_DNA"/>
</dbReference>
<dbReference type="VEuPathDB" id="TriTrypDB:Tb427_000567200"/>
<comment type="function">
    <text evidence="1">VSG forms a coat on the surface of the parasite. The trypanosome evades the immune response of the host by expressing a series of antigenically distinct VSGs from an estimated 1000 VSG genes.</text>
</comment>
<dbReference type="AlphaFoldDB" id="M4TAH9"/>
<feature type="compositionally biased region" description="Basic and acidic residues" evidence="9">
    <location>
        <begin position="424"/>
        <end position="437"/>
    </location>
</feature>
<dbReference type="GO" id="GO:0098552">
    <property type="term" value="C:side of membrane"/>
    <property type="evidence" value="ECO:0007669"/>
    <property type="project" value="UniProtKB-KW"/>
</dbReference>
<reference evidence="12" key="1">
    <citation type="submission" date="2013-02" db="EMBL/GenBank/DDBJ databases">
        <authorList>
            <person name="Cross G.A.M."/>
            <person name="Kim H.-S."/>
            <person name="Wickstead B."/>
        </authorList>
    </citation>
    <scope>NUCLEOTIDE SEQUENCE</scope>
    <source>
        <strain evidence="12">Lister 427</strain>
    </source>
</reference>
<evidence type="ECO:0000256" key="3">
    <source>
        <dbReference type="ARBA" id="ARBA00022475"/>
    </source>
</evidence>
<accession>M4TAH9</accession>
<dbReference type="InterPro" id="IPR025932">
    <property type="entry name" value="Trypano_VSG_B_N_dom"/>
</dbReference>
<comment type="subcellular location">
    <subcellularLocation>
        <location evidence="2">Cell membrane</location>
        <topology evidence="2">Lipid-anchor</topology>
        <topology evidence="2">GPI-anchor</topology>
    </subcellularLocation>
</comment>
<proteinExistence type="predicted"/>